<evidence type="ECO:0000259" key="1">
    <source>
        <dbReference type="Pfam" id="PF08338"/>
    </source>
</evidence>
<feature type="domain" description="DUF1731" evidence="1">
    <location>
        <begin position="148"/>
        <end position="194"/>
    </location>
</feature>
<name>A0ABM8GGX2_9MICO</name>
<dbReference type="PANTHER" id="PTHR11092">
    <property type="entry name" value="SUGAR NUCLEOTIDE EPIMERASE RELATED"/>
    <property type="match status" value="1"/>
</dbReference>
<keyword evidence="3" id="KW-1185">Reference proteome</keyword>
<dbReference type="Proteomes" id="UP001321498">
    <property type="component" value="Chromosome"/>
</dbReference>
<dbReference type="EMBL" id="AP027731">
    <property type="protein sequence ID" value="BDZ47603.1"/>
    <property type="molecule type" value="Genomic_DNA"/>
</dbReference>
<accession>A0ABM8GGX2</accession>
<sequence length="197" mass="20449">MASRPPAVFLSGSAVGVYGDRPGERLTEDSPAGSGFLADVVQEWESVAALAPAATRTVLLRTGVVISSHGGAMAPLRLLTRLGVSGPLGPGTQHWPWISLHDEAAAIVHLLTSSVVGPVNLVGPTPATAAQIGARLAADLHRPFVIPAPAPLLTLALQDAARYLLLSDQKIAPTRLLGDGFTFRHSTSDAAVDDYAR</sequence>
<dbReference type="InterPro" id="IPR036291">
    <property type="entry name" value="NAD(P)-bd_dom_sf"/>
</dbReference>
<dbReference type="PANTHER" id="PTHR11092:SF0">
    <property type="entry name" value="EPIMERASE FAMILY PROTEIN SDR39U1"/>
    <property type="match status" value="1"/>
</dbReference>
<gene>
    <name evidence="2" type="ORF">GCM10025866_35120</name>
</gene>
<dbReference type="InterPro" id="IPR013549">
    <property type="entry name" value="DUF1731"/>
</dbReference>
<evidence type="ECO:0000313" key="3">
    <source>
        <dbReference type="Proteomes" id="UP001321498"/>
    </source>
</evidence>
<reference evidence="3" key="1">
    <citation type="journal article" date="2019" name="Int. J. Syst. Evol. Microbiol.">
        <title>The Global Catalogue of Microorganisms (GCM) 10K type strain sequencing project: providing services to taxonomists for standard genome sequencing and annotation.</title>
        <authorList>
            <consortium name="The Broad Institute Genomics Platform"/>
            <consortium name="The Broad Institute Genome Sequencing Center for Infectious Disease"/>
            <person name="Wu L."/>
            <person name="Ma J."/>
        </authorList>
    </citation>
    <scope>NUCLEOTIDE SEQUENCE [LARGE SCALE GENOMIC DNA]</scope>
    <source>
        <strain evidence="3">NBRC 108725</strain>
    </source>
</reference>
<organism evidence="2 3">
    <name type="scientific">Naasia aerilata</name>
    <dbReference type="NCBI Taxonomy" id="1162966"/>
    <lineage>
        <taxon>Bacteria</taxon>
        <taxon>Bacillati</taxon>
        <taxon>Actinomycetota</taxon>
        <taxon>Actinomycetes</taxon>
        <taxon>Micrococcales</taxon>
        <taxon>Microbacteriaceae</taxon>
        <taxon>Naasia</taxon>
    </lineage>
</organism>
<dbReference type="Pfam" id="PF08338">
    <property type="entry name" value="DUF1731"/>
    <property type="match status" value="1"/>
</dbReference>
<dbReference type="SUPFAM" id="SSF51735">
    <property type="entry name" value="NAD(P)-binding Rossmann-fold domains"/>
    <property type="match status" value="1"/>
</dbReference>
<protein>
    <recommendedName>
        <fullName evidence="1">DUF1731 domain-containing protein</fullName>
    </recommendedName>
</protein>
<evidence type="ECO:0000313" key="2">
    <source>
        <dbReference type="EMBL" id="BDZ47603.1"/>
    </source>
</evidence>
<dbReference type="Gene3D" id="3.40.50.720">
    <property type="entry name" value="NAD(P)-binding Rossmann-like Domain"/>
    <property type="match status" value="1"/>
</dbReference>
<proteinExistence type="predicted"/>